<feature type="signal peptide" evidence="1">
    <location>
        <begin position="1"/>
        <end position="23"/>
    </location>
</feature>
<dbReference type="PROSITE" id="PS51257">
    <property type="entry name" value="PROKAR_LIPOPROTEIN"/>
    <property type="match status" value="1"/>
</dbReference>
<dbReference type="CDD" id="cd01301">
    <property type="entry name" value="rDP_like"/>
    <property type="match status" value="1"/>
</dbReference>
<dbReference type="SUPFAM" id="SSF51556">
    <property type="entry name" value="Metallo-dependent hydrolases"/>
    <property type="match status" value="1"/>
</dbReference>
<dbReference type="InterPro" id="IPR008257">
    <property type="entry name" value="Pept_M19"/>
</dbReference>
<dbReference type="Gene3D" id="1.10.287.650">
    <property type="entry name" value="L27 domain"/>
    <property type="match status" value="1"/>
</dbReference>
<dbReference type="Proteomes" id="UP001629244">
    <property type="component" value="Unassembled WGS sequence"/>
</dbReference>
<dbReference type="InterPro" id="IPR032466">
    <property type="entry name" value="Metal_Hydrolase"/>
</dbReference>
<dbReference type="EMBL" id="JBELQC010000003">
    <property type="protein sequence ID" value="MFL9842706.1"/>
    <property type="molecule type" value="Genomic_DNA"/>
</dbReference>
<organism evidence="2 3">
    <name type="scientific">Sphingomonas plantiphila</name>
    <dbReference type="NCBI Taxonomy" id="3163295"/>
    <lineage>
        <taxon>Bacteria</taxon>
        <taxon>Pseudomonadati</taxon>
        <taxon>Pseudomonadota</taxon>
        <taxon>Alphaproteobacteria</taxon>
        <taxon>Sphingomonadales</taxon>
        <taxon>Sphingomonadaceae</taxon>
        <taxon>Sphingomonas</taxon>
    </lineage>
</organism>
<dbReference type="PANTHER" id="PTHR10443:SF12">
    <property type="entry name" value="DIPEPTIDASE"/>
    <property type="match status" value="1"/>
</dbReference>
<feature type="chain" id="PRO_5046953465" evidence="1">
    <location>
        <begin position="24"/>
        <end position="402"/>
    </location>
</feature>
<dbReference type="PROSITE" id="PS51365">
    <property type="entry name" value="RENAL_DIPEPTIDASE_2"/>
    <property type="match status" value="1"/>
</dbReference>
<dbReference type="PANTHER" id="PTHR10443">
    <property type="entry name" value="MICROSOMAL DIPEPTIDASE"/>
    <property type="match status" value="1"/>
</dbReference>
<protein>
    <submittedName>
        <fullName evidence="2">Dipeptidase</fullName>
    </submittedName>
</protein>
<evidence type="ECO:0000313" key="3">
    <source>
        <dbReference type="Proteomes" id="UP001629244"/>
    </source>
</evidence>
<keyword evidence="1" id="KW-0732">Signal</keyword>
<evidence type="ECO:0000256" key="1">
    <source>
        <dbReference type="SAM" id="SignalP"/>
    </source>
</evidence>
<reference evidence="2 3" key="1">
    <citation type="submission" date="2024-06" db="EMBL/GenBank/DDBJ databases">
        <authorList>
            <person name="Kaempfer P."/>
            <person name="Viver T."/>
        </authorList>
    </citation>
    <scope>NUCLEOTIDE SEQUENCE [LARGE SCALE GENOMIC DNA]</scope>
    <source>
        <strain evidence="2 3">ST-64</strain>
    </source>
</reference>
<proteinExistence type="predicted"/>
<keyword evidence="3" id="KW-1185">Reference proteome</keyword>
<accession>A0ABW8YQY2</accession>
<name>A0ABW8YQY2_9SPHN</name>
<comment type="caution">
    <text evidence="2">The sequence shown here is derived from an EMBL/GenBank/DDBJ whole genome shotgun (WGS) entry which is preliminary data.</text>
</comment>
<dbReference type="Gene3D" id="3.20.20.140">
    <property type="entry name" value="Metal-dependent hydrolases"/>
    <property type="match status" value="1"/>
</dbReference>
<dbReference type="RefSeq" id="WP_408080599.1">
    <property type="nucleotide sequence ID" value="NZ_JBELQC010000003.1"/>
</dbReference>
<dbReference type="Pfam" id="PF01244">
    <property type="entry name" value="Peptidase_M19"/>
    <property type="match status" value="1"/>
</dbReference>
<sequence length="402" mass="43888">MTVARLSQAALVCAIALTGTSCAPMGEVQTPANTPRTLHDRLLTLDTHLDTPIWFNNPNWKFGDRHDWRTDLAQVDLGRMDAALDGGMFVIYTPSGPVTPQGFAAAKAFAFKRLGEIERTIAAYPDRISLVTTADQAIAADKAGKRFAFISIENSYPLGEDLSLLGEFYRRGVRMAGPVHSKDNQFADSATGSGTWKGLSPLGRKWVAEMNRLGMVIDGSHSSDAAFDQMLALSKTPIILSHSGPRAKWDHPRNIDDARIRKLAAAGGAVCMNSVFLTKLTYTEERNRLSDKAERIGELSPEEQVKLTAAIRKLDETDPVQDTDFENFMANLLYLLKIAGPDHVCMGADWDGGGGVRGMEDITALPKVTERLVAAGYSEADIAKIWSGNVLRLLRAAERKRG</sequence>
<gene>
    <name evidence="2" type="ORF">ABS767_17175</name>
</gene>
<evidence type="ECO:0000313" key="2">
    <source>
        <dbReference type="EMBL" id="MFL9842706.1"/>
    </source>
</evidence>